<feature type="transmembrane region" description="Helical" evidence="19">
    <location>
        <begin position="146"/>
        <end position="165"/>
    </location>
</feature>
<dbReference type="InterPro" id="IPR004841">
    <property type="entry name" value="AA-permease/SLC12A_dom"/>
</dbReference>
<evidence type="ECO:0000256" key="5">
    <source>
        <dbReference type="ARBA" id="ARBA00022538"/>
    </source>
</evidence>
<keyword evidence="15" id="KW-0739">Sodium transport</keyword>
<organism evidence="23">
    <name type="scientific">Rhipicephalus zambeziensis</name>
    <dbReference type="NCBI Taxonomy" id="60191"/>
    <lineage>
        <taxon>Eukaryota</taxon>
        <taxon>Metazoa</taxon>
        <taxon>Ecdysozoa</taxon>
        <taxon>Arthropoda</taxon>
        <taxon>Chelicerata</taxon>
        <taxon>Arachnida</taxon>
        <taxon>Acari</taxon>
        <taxon>Parasitiformes</taxon>
        <taxon>Ixodida</taxon>
        <taxon>Ixodoidea</taxon>
        <taxon>Ixodidae</taxon>
        <taxon>Rhipicephalinae</taxon>
        <taxon>Rhipicephalus</taxon>
        <taxon>Rhipicephalus</taxon>
    </lineage>
</organism>
<keyword evidence="5" id="KW-0633">Potassium transport</keyword>
<feature type="region of interest" description="Disordered" evidence="18">
    <location>
        <begin position="806"/>
        <end position="857"/>
    </location>
</feature>
<feature type="transmembrane region" description="Helical" evidence="19">
    <location>
        <begin position="292"/>
        <end position="311"/>
    </location>
</feature>
<evidence type="ECO:0000256" key="19">
    <source>
        <dbReference type="SAM" id="Phobius"/>
    </source>
</evidence>
<evidence type="ECO:0000256" key="9">
    <source>
        <dbReference type="ARBA" id="ARBA00022958"/>
    </source>
</evidence>
<feature type="transmembrane region" description="Helical" evidence="19">
    <location>
        <begin position="171"/>
        <end position="198"/>
    </location>
</feature>
<evidence type="ECO:0000259" key="22">
    <source>
        <dbReference type="Pfam" id="PF08403"/>
    </source>
</evidence>
<feature type="domain" description="SLC12A transporter C-terminal" evidence="21">
    <location>
        <begin position="652"/>
        <end position="1088"/>
    </location>
</feature>
<feature type="transmembrane region" description="Helical" evidence="19">
    <location>
        <begin position="532"/>
        <end position="550"/>
    </location>
</feature>
<dbReference type="GO" id="GO:0008511">
    <property type="term" value="F:sodium:potassium:chloride symporter activity"/>
    <property type="evidence" value="ECO:0007669"/>
    <property type="project" value="TreeGrafter"/>
</dbReference>
<keyword evidence="7 19" id="KW-0812">Transmembrane</keyword>
<evidence type="ECO:0000313" key="23">
    <source>
        <dbReference type="EMBL" id="MAA23088.1"/>
    </source>
</evidence>
<dbReference type="InterPro" id="IPR018491">
    <property type="entry name" value="SLC12_C"/>
</dbReference>
<keyword evidence="16" id="KW-0868">Chloride</keyword>
<evidence type="ECO:0000259" key="21">
    <source>
        <dbReference type="Pfam" id="PF03522"/>
    </source>
</evidence>
<name>A0A224YZN8_9ACAR</name>
<feature type="transmembrane region" description="Helical" evidence="19">
    <location>
        <begin position="449"/>
        <end position="473"/>
    </location>
</feature>
<dbReference type="PANTHER" id="PTHR11827:SF103">
    <property type="entry name" value="SODIUM CHLORIDE COTRANSPORTER 69, ISOFORM E"/>
    <property type="match status" value="1"/>
</dbReference>
<dbReference type="Gene3D" id="1.20.1740.10">
    <property type="entry name" value="Amino acid/polyamine transporter I"/>
    <property type="match status" value="1"/>
</dbReference>
<feature type="transmembrane region" description="Helical" evidence="19">
    <location>
        <begin position="265"/>
        <end position="283"/>
    </location>
</feature>
<evidence type="ECO:0000259" key="20">
    <source>
        <dbReference type="Pfam" id="PF00324"/>
    </source>
</evidence>
<dbReference type="GO" id="GO:1990573">
    <property type="term" value="P:potassium ion import across plasma membrane"/>
    <property type="evidence" value="ECO:0007669"/>
    <property type="project" value="TreeGrafter"/>
</dbReference>
<dbReference type="GO" id="GO:0005886">
    <property type="term" value="C:plasma membrane"/>
    <property type="evidence" value="ECO:0007669"/>
    <property type="project" value="UniProtKB-SubCell"/>
</dbReference>
<evidence type="ECO:0000256" key="16">
    <source>
        <dbReference type="ARBA" id="ARBA00023214"/>
    </source>
</evidence>
<feature type="domain" description="Amino acid permease/ SLC12A" evidence="20">
    <location>
        <begin position="145"/>
        <end position="643"/>
    </location>
</feature>
<feature type="transmembrane region" description="Helical" evidence="19">
    <location>
        <begin position="562"/>
        <end position="580"/>
    </location>
</feature>
<evidence type="ECO:0000256" key="7">
    <source>
        <dbReference type="ARBA" id="ARBA00022692"/>
    </source>
</evidence>
<dbReference type="Pfam" id="PF03522">
    <property type="entry name" value="SLC12"/>
    <property type="match status" value="1"/>
</dbReference>
<dbReference type="InterPro" id="IPR002443">
    <property type="entry name" value="SLC12A1/SLC12A2"/>
</dbReference>
<sequence length="1088" mass="120075">MSTEKSRFQVAKVDYVNEAMAPDDDDDDVPGTPTAAAAASMGGAPPQCLVTSASASPTELANYGTVYDTVNVKSLLHYTHEALPRVDHYRNIMSVHGHISRPTLDELHYSGRGSIAGLTQSKSFSEKIQGEVGTTNAVKFGWIQGVLVRCLLNIWGVMLFLRLSWVVGQAGIGLAIAIILLASAVTMLTTLSMSAICTNGEVRGGGTYYMISRSLGPEFGGAIGLIFSLANAVAVAMYVVGFAETVQAVMKRQDQLIVDGDMNDIRIISCATVVVLLCIALIGTEWESKAQIVLLLILLAAMFDFVVGSFFPPTTELMSKGFVGYSGTLFMENVKPGFRDGETFFDVFSIFFPAATGILAGANISGDLKDPQKAIPRGTLLAIFITTLSYIGFAVIAGTTVLRDANGVAFNLTEAGVNFADIANCTMHEADKCEYGLMNYFQVMEMVSAYGPLVIAGVFAATLSSALASLVSAPKVFQALCKDRIFPHIEVFAKGYGKSNEPRRGYLLACAIALGCVAIGELNLIAPIISNFFMAAYALINFSCFHASYAKSPGFRPAFKYYNMWLSLIGAMLCVFVMFIMNWQTALITFAVVLGLYIYISYRKPDVNWGSSTQAQIYKDALNSVYRLQTVQEHVKNYRPQILVLTGDPSHRPPLVDFAYSITKKLSLLICGNVSPHRLTYRSRTALTNRAHAWLERRKIKAFYTLVRDEDFTHGVRSMLQSSGLGKLRPNVVMIGYKSNWQTCDRQEVLKYFTVIHDVLDLYMSVCILRLPEGHDYSEYADQDTAVAANGKKLDMLAVPGGIERENSSGAFPRNISSAQLSMGGSSREPSPPATPHMSRAVGMPGNASEKAPLAEPEPVSVVVNVVPQQHHHQGAEDANKTPDEPKELPLSINQFLRKQKKGTIDVWWLYDDGGLTMLIPYLLTTRNNWSGCKLRVFSLANKKEELDREQRNMASLLSKFRIEYSDVTVIPDIVRPPAESSKREFEELVRKWRRTEDDDTEVEHDPLEISDSEMLALKDKTYRHLRLRELLQKHSKNATLVAMTLPMPRKSTCSASMYMAWLETLTRDLPPFLLIRGNQTSVLTFYS</sequence>
<comment type="catalytic activity">
    <reaction evidence="17">
        <text>K(+)(out) + 2 chloride(out) + Na(+)(out) = K(+)(in) + 2 chloride(in) + Na(+)(in)</text>
        <dbReference type="Rhea" id="RHEA:72395"/>
        <dbReference type="ChEBI" id="CHEBI:17996"/>
        <dbReference type="ChEBI" id="CHEBI:29101"/>
        <dbReference type="ChEBI" id="CHEBI:29103"/>
    </reaction>
    <physiologicalReaction direction="left-to-right" evidence="17">
        <dbReference type="Rhea" id="RHEA:72396"/>
    </physiologicalReaction>
</comment>
<keyword evidence="8" id="KW-0769">Symport</keyword>
<dbReference type="InterPro" id="IPR013612">
    <property type="entry name" value="AA_permease_N"/>
</dbReference>
<dbReference type="FunFam" id="1.20.1740.10:FF:000022">
    <property type="entry name" value="Bumetanide-sensitive na-k-cl cotransport protein"/>
    <property type="match status" value="1"/>
</dbReference>
<accession>A0A224YZN8</accession>
<evidence type="ECO:0000256" key="13">
    <source>
        <dbReference type="ARBA" id="ARBA00023136"/>
    </source>
</evidence>
<comment type="similarity">
    <text evidence="2">Belongs to the SLC12A transporter family.</text>
</comment>
<protein>
    <submittedName>
        <fullName evidence="23">Solute carrier family 12 (Sodium/potassium/chloride transporter) member 2</fullName>
    </submittedName>
</protein>
<evidence type="ECO:0000256" key="8">
    <source>
        <dbReference type="ARBA" id="ARBA00022847"/>
    </source>
</evidence>
<evidence type="ECO:0000256" key="6">
    <source>
        <dbReference type="ARBA" id="ARBA00022553"/>
    </source>
</evidence>
<dbReference type="GO" id="GO:0055075">
    <property type="term" value="P:potassium ion homeostasis"/>
    <property type="evidence" value="ECO:0007669"/>
    <property type="project" value="TreeGrafter"/>
</dbReference>
<reference evidence="23" key="1">
    <citation type="journal article" date="2017" name="Parasit. Vectors">
        <title>Sialotranscriptomics of Rhipicephalus zambeziensis reveals intricate expression profiles of secretory proteins and suggests tight temporal transcriptional regulation during blood-feeding.</title>
        <authorList>
            <person name="de Castro M.H."/>
            <person name="de Klerk D."/>
            <person name="Pienaar R."/>
            <person name="Rees D.J.G."/>
            <person name="Mans B.J."/>
        </authorList>
    </citation>
    <scope>NUCLEOTIDE SEQUENCE</scope>
    <source>
        <tissue evidence="23">Salivary glands</tissue>
    </source>
</reference>
<keyword evidence="12" id="KW-0406">Ion transport</keyword>
<evidence type="ECO:0000256" key="10">
    <source>
        <dbReference type="ARBA" id="ARBA00022989"/>
    </source>
</evidence>
<evidence type="ECO:0000256" key="1">
    <source>
        <dbReference type="ARBA" id="ARBA00004651"/>
    </source>
</evidence>
<evidence type="ECO:0000256" key="3">
    <source>
        <dbReference type="ARBA" id="ARBA00022448"/>
    </source>
</evidence>
<evidence type="ECO:0000256" key="2">
    <source>
        <dbReference type="ARBA" id="ARBA00010593"/>
    </source>
</evidence>
<keyword evidence="11" id="KW-0915">Sodium</keyword>
<dbReference type="EMBL" id="GFPF01011942">
    <property type="protein sequence ID" value="MAA23088.1"/>
    <property type="molecule type" value="Transcribed_RNA"/>
</dbReference>
<evidence type="ECO:0000256" key="12">
    <source>
        <dbReference type="ARBA" id="ARBA00023065"/>
    </source>
</evidence>
<dbReference type="GO" id="GO:0055078">
    <property type="term" value="P:sodium ion homeostasis"/>
    <property type="evidence" value="ECO:0007669"/>
    <property type="project" value="TreeGrafter"/>
</dbReference>
<dbReference type="InterPro" id="IPR004842">
    <property type="entry name" value="SLC12A_fam"/>
</dbReference>
<feature type="transmembrane region" description="Helical" evidence="19">
    <location>
        <begin position="347"/>
        <end position="366"/>
    </location>
</feature>
<dbReference type="PANTHER" id="PTHR11827">
    <property type="entry name" value="SOLUTE CARRIER FAMILY 12, CATION COTRANSPORTERS"/>
    <property type="match status" value="1"/>
</dbReference>
<keyword evidence="3" id="KW-0813">Transport</keyword>
<feature type="domain" description="Amino acid permease N-terminal" evidence="22">
    <location>
        <begin position="77"/>
        <end position="109"/>
    </location>
</feature>
<dbReference type="Pfam" id="PF08403">
    <property type="entry name" value="AA_permease_N"/>
    <property type="match status" value="1"/>
</dbReference>
<feature type="compositionally biased region" description="Low complexity" evidence="18">
    <location>
        <begin position="30"/>
        <end position="44"/>
    </location>
</feature>
<evidence type="ECO:0000256" key="4">
    <source>
        <dbReference type="ARBA" id="ARBA00022475"/>
    </source>
</evidence>
<evidence type="ECO:0000256" key="17">
    <source>
        <dbReference type="ARBA" id="ARBA00048452"/>
    </source>
</evidence>
<keyword evidence="10 19" id="KW-1133">Transmembrane helix</keyword>
<keyword evidence="4" id="KW-1003">Cell membrane</keyword>
<dbReference type="Pfam" id="PF00324">
    <property type="entry name" value="AA_permease"/>
    <property type="match status" value="1"/>
</dbReference>
<keyword evidence="6" id="KW-0597">Phosphoprotein</keyword>
<dbReference type="AlphaFoldDB" id="A0A224YZN8"/>
<feature type="transmembrane region" description="Helical" evidence="19">
    <location>
        <begin position="378"/>
        <end position="402"/>
    </location>
</feature>
<dbReference type="GO" id="GO:0006884">
    <property type="term" value="P:cell volume homeostasis"/>
    <property type="evidence" value="ECO:0007669"/>
    <property type="project" value="TreeGrafter"/>
</dbReference>
<dbReference type="GO" id="GO:0055064">
    <property type="term" value="P:chloride ion homeostasis"/>
    <property type="evidence" value="ECO:0007669"/>
    <property type="project" value="TreeGrafter"/>
</dbReference>
<keyword evidence="9" id="KW-0630">Potassium</keyword>
<feature type="compositionally biased region" description="Polar residues" evidence="18">
    <location>
        <begin position="815"/>
        <end position="829"/>
    </location>
</feature>
<evidence type="ECO:0000256" key="18">
    <source>
        <dbReference type="SAM" id="MobiDB-lite"/>
    </source>
</evidence>
<dbReference type="NCBIfam" id="TIGR00930">
    <property type="entry name" value="2a30"/>
    <property type="match status" value="1"/>
</dbReference>
<comment type="subcellular location">
    <subcellularLocation>
        <location evidence="1">Cell membrane</location>
        <topology evidence="1">Multi-pass membrane protein</topology>
    </subcellularLocation>
</comment>
<keyword evidence="14" id="KW-0325">Glycoprotein</keyword>
<dbReference type="PRINTS" id="PR01207">
    <property type="entry name" value="NAKCLTRNSPRT"/>
</dbReference>
<proteinExistence type="inferred from homology"/>
<evidence type="ECO:0000256" key="11">
    <source>
        <dbReference type="ARBA" id="ARBA00023053"/>
    </source>
</evidence>
<evidence type="ECO:0000256" key="15">
    <source>
        <dbReference type="ARBA" id="ARBA00023201"/>
    </source>
</evidence>
<keyword evidence="13 19" id="KW-0472">Membrane</keyword>
<feature type="region of interest" description="Disordered" evidence="18">
    <location>
        <begin position="17"/>
        <end position="44"/>
    </location>
</feature>
<feature type="transmembrane region" description="Helical" evidence="19">
    <location>
        <begin position="506"/>
        <end position="526"/>
    </location>
</feature>
<feature type="transmembrane region" description="Helical" evidence="19">
    <location>
        <begin position="219"/>
        <end position="240"/>
    </location>
</feature>
<evidence type="ECO:0000256" key="14">
    <source>
        <dbReference type="ARBA" id="ARBA00023180"/>
    </source>
</evidence>